<dbReference type="EMBL" id="BQNJ01000001">
    <property type="protein sequence ID" value="GKH01614.1"/>
    <property type="molecule type" value="Genomic_DNA"/>
</dbReference>
<accession>A0AA37ND20</accession>
<protein>
    <submittedName>
        <fullName evidence="1">Uncharacterized protein</fullName>
    </submittedName>
</protein>
<name>A0AA37ND20_9FIRM</name>
<reference evidence="1" key="1">
    <citation type="submission" date="2022-01" db="EMBL/GenBank/DDBJ databases">
        <title>Novel bile acid biosynthetic pathways are enriched in the microbiome of centenarians.</title>
        <authorList>
            <person name="Sato Y."/>
            <person name="Atarashi K."/>
            <person name="Plichta R.D."/>
            <person name="Arai Y."/>
            <person name="Sasajima S."/>
            <person name="Kearney M.S."/>
            <person name="Suda W."/>
            <person name="Takeshita K."/>
            <person name="Sasaki T."/>
            <person name="Okamoto S."/>
            <person name="Skelly N.A."/>
            <person name="Okamura Y."/>
            <person name="Vlamakis H."/>
            <person name="Li Y."/>
            <person name="Tanoue T."/>
            <person name="Takei H."/>
            <person name="Nittono H."/>
            <person name="Narushima S."/>
            <person name="Irie J."/>
            <person name="Itoh H."/>
            <person name="Moriya K."/>
            <person name="Sugiura Y."/>
            <person name="Suematsu M."/>
            <person name="Moritoki N."/>
            <person name="Shibata S."/>
            <person name="Littman R.D."/>
            <person name="Fischbach A.M."/>
            <person name="Uwamino Y."/>
            <person name="Inoue T."/>
            <person name="Honda A."/>
            <person name="Hattori M."/>
            <person name="Murai T."/>
            <person name="Xavier J.R."/>
            <person name="Hirose N."/>
            <person name="Honda K."/>
        </authorList>
    </citation>
    <scope>NUCLEOTIDE SEQUENCE</scope>
    <source>
        <strain evidence="1">CE91-St55</strain>
    </source>
</reference>
<sequence>MYRIIYPIDFKCPHPFSLKMQMKICDKCTKTGGKKTADRGETLLTGAMAINLDMAEEIVFNII</sequence>
<dbReference type="AlphaFoldDB" id="A0AA37ND20"/>
<dbReference type="Proteomes" id="UP001055091">
    <property type="component" value="Unassembled WGS sequence"/>
</dbReference>
<gene>
    <name evidence="1" type="ORF">CE91St55_35950</name>
</gene>
<evidence type="ECO:0000313" key="1">
    <source>
        <dbReference type="EMBL" id="GKH01614.1"/>
    </source>
</evidence>
<comment type="caution">
    <text evidence="1">The sequence shown here is derived from an EMBL/GenBank/DDBJ whole genome shotgun (WGS) entry which is preliminary data.</text>
</comment>
<evidence type="ECO:0000313" key="2">
    <source>
        <dbReference type="Proteomes" id="UP001055091"/>
    </source>
</evidence>
<organism evidence="1 2">
    <name type="scientific">Hungatella hathewayi</name>
    <dbReference type="NCBI Taxonomy" id="154046"/>
    <lineage>
        <taxon>Bacteria</taxon>
        <taxon>Bacillati</taxon>
        <taxon>Bacillota</taxon>
        <taxon>Clostridia</taxon>
        <taxon>Lachnospirales</taxon>
        <taxon>Lachnospiraceae</taxon>
        <taxon>Hungatella</taxon>
    </lineage>
</organism>
<proteinExistence type="predicted"/>